<dbReference type="InterPro" id="IPR021109">
    <property type="entry name" value="Peptidase_aspartic_dom_sf"/>
</dbReference>
<dbReference type="InterPro" id="IPR032799">
    <property type="entry name" value="TAXi_C"/>
</dbReference>
<dbReference type="InterPro" id="IPR033121">
    <property type="entry name" value="PEPTIDASE_A1"/>
</dbReference>
<dbReference type="SUPFAM" id="SSF50630">
    <property type="entry name" value="Acid proteases"/>
    <property type="match status" value="1"/>
</dbReference>
<feature type="chain" id="PRO_5044846594" evidence="2">
    <location>
        <begin position="24"/>
        <end position="391"/>
    </location>
</feature>
<organism evidence="4 5">
    <name type="scientific">Cardamine amara subsp. amara</name>
    <dbReference type="NCBI Taxonomy" id="228776"/>
    <lineage>
        <taxon>Eukaryota</taxon>
        <taxon>Viridiplantae</taxon>
        <taxon>Streptophyta</taxon>
        <taxon>Embryophyta</taxon>
        <taxon>Tracheophyta</taxon>
        <taxon>Spermatophyta</taxon>
        <taxon>Magnoliopsida</taxon>
        <taxon>eudicotyledons</taxon>
        <taxon>Gunneridae</taxon>
        <taxon>Pentapetalae</taxon>
        <taxon>rosids</taxon>
        <taxon>malvids</taxon>
        <taxon>Brassicales</taxon>
        <taxon>Brassicaceae</taxon>
        <taxon>Cardamineae</taxon>
        <taxon>Cardamine</taxon>
    </lineage>
</organism>
<evidence type="ECO:0000313" key="4">
    <source>
        <dbReference type="EMBL" id="KAL1188549.1"/>
    </source>
</evidence>
<proteinExistence type="inferred from homology"/>
<dbReference type="PANTHER" id="PTHR47965:SF52">
    <property type="entry name" value="EUKARYOTIC ASPARTYL PROTEASE FAMILY PROTEIN"/>
    <property type="match status" value="1"/>
</dbReference>
<keyword evidence="2" id="KW-0732">Signal</keyword>
<sequence length="391" mass="43263">MVSLTRLIVFVSIFTSITLKSNSQYFLPITKHEPTKQFYTTLTIGTLESSPLNLLLDLGTTLTLLDCDKVLLYQLVPCHSSTCMSLPSYCDFEGIILCLYRHSKQTAIVVQDKVFISTTDDDRNFLSQVSFDNFTFSCANDKTIQDFPPPLSGILSLSPLSSSFTKQVTSAFSVPPIFSLCLPSSGSFGSFHIGSVNTRRPISMTSTPMTFTDSRDYLILVQSIYVEGTPLPLDSRFVLGGAKLSTVVPYTELHTDIYDAFAQSFTLQAMAMGISMVPSVAPFKHCFDARTVNNMTEPNVPMIEIGLPNVNATSEVNKWAFYDANTLVKVNETVKCLAFIDGGNKPKDLMVIGTHQLQDYMIEFDFNSSALSFSESLLLYDSSCSTWPSQK</sequence>
<evidence type="ECO:0000313" key="5">
    <source>
        <dbReference type="Proteomes" id="UP001558713"/>
    </source>
</evidence>
<evidence type="ECO:0000256" key="2">
    <source>
        <dbReference type="SAM" id="SignalP"/>
    </source>
</evidence>
<protein>
    <submittedName>
        <fullName evidence="4">Aspartic proteinase GIP1</fullName>
    </submittedName>
</protein>
<gene>
    <name evidence="4" type="ORF">V5N11_036302</name>
</gene>
<name>A0ABD0ZBN0_CARAN</name>
<evidence type="ECO:0000256" key="1">
    <source>
        <dbReference type="ARBA" id="ARBA00007447"/>
    </source>
</evidence>
<dbReference type="PANTHER" id="PTHR47965">
    <property type="entry name" value="ASPARTYL PROTEASE-RELATED"/>
    <property type="match status" value="1"/>
</dbReference>
<dbReference type="Pfam" id="PF14541">
    <property type="entry name" value="TAXi_C"/>
    <property type="match status" value="1"/>
</dbReference>
<keyword evidence="5" id="KW-1185">Reference proteome</keyword>
<comment type="similarity">
    <text evidence="1">Belongs to the peptidase A1 family.</text>
</comment>
<reference evidence="4 5" key="1">
    <citation type="submission" date="2024-04" db="EMBL/GenBank/DDBJ databases">
        <title>Genome assembly C_amara_ONT_v2.</title>
        <authorList>
            <person name="Yant L."/>
            <person name="Moore C."/>
            <person name="Slenker M."/>
        </authorList>
    </citation>
    <scope>NUCLEOTIDE SEQUENCE [LARGE SCALE GENOMIC DNA]</scope>
    <source>
        <tissue evidence="4">Leaf</tissue>
    </source>
</reference>
<feature type="domain" description="Peptidase A1" evidence="3">
    <location>
        <begin position="38"/>
        <end position="374"/>
    </location>
</feature>
<comment type="caution">
    <text evidence="4">The sequence shown here is derived from an EMBL/GenBank/DDBJ whole genome shotgun (WGS) entry which is preliminary data.</text>
</comment>
<feature type="signal peptide" evidence="2">
    <location>
        <begin position="1"/>
        <end position="23"/>
    </location>
</feature>
<dbReference type="Proteomes" id="UP001558713">
    <property type="component" value="Unassembled WGS sequence"/>
</dbReference>
<dbReference type="InterPro" id="IPR001461">
    <property type="entry name" value="Aspartic_peptidase_A1"/>
</dbReference>
<dbReference type="InterPro" id="IPR032861">
    <property type="entry name" value="TAXi_N"/>
</dbReference>
<dbReference type="AlphaFoldDB" id="A0ABD0ZBN0"/>
<accession>A0ABD0ZBN0</accession>
<dbReference type="Pfam" id="PF14543">
    <property type="entry name" value="TAXi_N"/>
    <property type="match status" value="1"/>
</dbReference>
<evidence type="ECO:0000259" key="3">
    <source>
        <dbReference type="PROSITE" id="PS51767"/>
    </source>
</evidence>
<dbReference type="EMBL" id="JBANAX010000921">
    <property type="protein sequence ID" value="KAL1188549.1"/>
    <property type="molecule type" value="Genomic_DNA"/>
</dbReference>
<dbReference type="PROSITE" id="PS51767">
    <property type="entry name" value="PEPTIDASE_A1"/>
    <property type="match status" value="1"/>
</dbReference>
<dbReference type="Gene3D" id="2.40.70.10">
    <property type="entry name" value="Acid Proteases"/>
    <property type="match status" value="2"/>
</dbReference>